<sequence>MWVSLPNPVSSLCVPMLGPSLASKDTGRKLGTQRPGYLPPDELCLPVALLKSINICVKV</sequence>
<evidence type="ECO:0000313" key="1">
    <source>
        <dbReference type="EMBL" id="EDL95404.1"/>
    </source>
</evidence>
<accession>A6J481</accession>
<dbReference type="AlphaFoldDB" id="A6J481"/>
<protein>
    <submittedName>
        <fullName evidence="1">RCG58266</fullName>
    </submittedName>
</protein>
<dbReference type="EMBL" id="CH473975">
    <property type="protein sequence ID" value="EDL95404.1"/>
    <property type="molecule type" value="Genomic_DNA"/>
</dbReference>
<organism evidence="1 2">
    <name type="scientific">Rattus norvegicus</name>
    <name type="common">Rat</name>
    <dbReference type="NCBI Taxonomy" id="10116"/>
    <lineage>
        <taxon>Eukaryota</taxon>
        <taxon>Metazoa</taxon>
        <taxon>Chordata</taxon>
        <taxon>Craniata</taxon>
        <taxon>Vertebrata</taxon>
        <taxon>Euteleostomi</taxon>
        <taxon>Mammalia</taxon>
        <taxon>Eutheria</taxon>
        <taxon>Euarchontoglires</taxon>
        <taxon>Glires</taxon>
        <taxon>Rodentia</taxon>
        <taxon>Myomorpha</taxon>
        <taxon>Muroidea</taxon>
        <taxon>Muridae</taxon>
        <taxon>Murinae</taxon>
        <taxon>Rattus</taxon>
    </lineage>
</organism>
<evidence type="ECO:0000313" key="2">
    <source>
        <dbReference type="Proteomes" id="UP000234681"/>
    </source>
</evidence>
<gene>
    <name evidence="1" type="ORF">rCG_58266</name>
</gene>
<dbReference type="Proteomes" id="UP000234681">
    <property type="component" value="Chromosome 8"/>
</dbReference>
<proteinExistence type="predicted"/>
<reference evidence="2" key="1">
    <citation type="submission" date="2005-09" db="EMBL/GenBank/DDBJ databases">
        <authorList>
            <person name="Mural R.J."/>
            <person name="Li P.W."/>
            <person name="Adams M.D."/>
            <person name="Amanatides P.G."/>
            <person name="Baden-Tillson H."/>
            <person name="Barnstead M."/>
            <person name="Chin S.H."/>
            <person name="Dew I."/>
            <person name="Evans C.A."/>
            <person name="Ferriera S."/>
            <person name="Flanigan M."/>
            <person name="Fosler C."/>
            <person name="Glodek A."/>
            <person name="Gu Z."/>
            <person name="Holt R.A."/>
            <person name="Jennings D."/>
            <person name="Kraft C.L."/>
            <person name="Lu F."/>
            <person name="Nguyen T."/>
            <person name="Nusskern D.R."/>
            <person name="Pfannkoch C.M."/>
            <person name="Sitter C."/>
            <person name="Sutton G.G."/>
            <person name="Venter J.C."/>
            <person name="Wang Z."/>
            <person name="Woodage T."/>
            <person name="Zheng X.H."/>
            <person name="Zhong F."/>
        </authorList>
    </citation>
    <scope>NUCLEOTIDE SEQUENCE [LARGE SCALE GENOMIC DNA]</scope>
    <source>
        <strain>BN</strain>
        <strain evidence="2">Sprague-Dawley</strain>
    </source>
</reference>
<name>A6J481_RAT</name>